<dbReference type="EMBL" id="QTSX02003755">
    <property type="protein sequence ID" value="KAJ9068308.1"/>
    <property type="molecule type" value="Genomic_DNA"/>
</dbReference>
<evidence type="ECO:0000313" key="1">
    <source>
        <dbReference type="EMBL" id="KAJ9068308.1"/>
    </source>
</evidence>
<reference evidence="1" key="1">
    <citation type="submission" date="2022-04" db="EMBL/GenBank/DDBJ databases">
        <title>Genome of the entomopathogenic fungus Entomophthora muscae.</title>
        <authorList>
            <person name="Elya C."/>
            <person name="Lovett B.R."/>
            <person name="Lee E."/>
            <person name="Macias A.M."/>
            <person name="Hajek A.E."/>
            <person name="De Bivort B.L."/>
            <person name="Kasson M.T."/>
            <person name="De Fine Licht H.H."/>
            <person name="Stajich J.E."/>
        </authorList>
    </citation>
    <scope>NUCLEOTIDE SEQUENCE</scope>
    <source>
        <strain evidence="1">Berkeley</strain>
    </source>
</reference>
<feature type="non-terminal residue" evidence="1">
    <location>
        <position position="147"/>
    </location>
</feature>
<protein>
    <submittedName>
        <fullName evidence="1">Uncharacterized protein</fullName>
    </submittedName>
</protein>
<proteinExistence type="predicted"/>
<organism evidence="1 2">
    <name type="scientific">Entomophthora muscae</name>
    <dbReference type="NCBI Taxonomy" id="34485"/>
    <lineage>
        <taxon>Eukaryota</taxon>
        <taxon>Fungi</taxon>
        <taxon>Fungi incertae sedis</taxon>
        <taxon>Zoopagomycota</taxon>
        <taxon>Entomophthoromycotina</taxon>
        <taxon>Entomophthoromycetes</taxon>
        <taxon>Entomophthorales</taxon>
        <taxon>Entomophthoraceae</taxon>
        <taxon>Entomophthora</taxon>
    </lineage>
</organism>
<evidence type="ECO:0000313" key="2">
    <source>
        <dbReference type="Proteomes" id="UP001165960"/>
    </source>
</evidence>
<sequence length="147" mass="16358">MFSIITSVGEEAEGTETEEVTGTEIEAAGTTEEEAKPDPEASTVFKVLAVDWSNPSWYWICSSTQPMHLADAWEPAGFILCLELVAWQGFGSPSELLWLPAQALSGCSRVFKTQWDCFQLVGPYKILLLMWMNWGICLSQLQASKYP</sequence>
<name>A0ACC2T164_9FUNG</name>
<dbReference type="Proteomes" id="UP001165960">
    <property type="component" value="Unassembled WGS sequence"/>
</dbReference>
<comment type="caution">
    <text evidence="1">The sequence shown here is derived from an EMBL/GenBank/DDBJ whole genome shotgun (WGS) entry which is preliminary data.</text>
</comment>
<gene>
    <name evidence="1" type="ORF">DSO57_1030172</name>
</gene>
<keyword evidence="2" id="KW-1185">Reference proteome</keyword>
<accession>A0ACC2T164</accession>